<protein>
    <submittedName>
        <fullName evidence="2">Uncharacterized protein</fullName>
    </submittedName>
</protein>
<feature type="compositionally biased region" description="Low complexity" evidence="1">
    <location>
        <begin position="124"/>
        <end position="147"/>
    </location>
</feature>
<sequence length="147" mass="16085">MFWLEGVLEIIRGSGSKGFCCGIMQGSRKYGFGLTPQIPLSQNLRVIKEGFLKLYQNQGTGQEVAVLGEGTKMTTDTVITGGEVAVGVGIGMTVTDTMVRTETTVDEAGAVVPYRTCRSRSRSPYRSQSQSPYRSRSRSPYRTCRSL</sequence>
<accession>A0A540M555</accession>
<evidence type="ECO:0000313" key="3">
    <source>
        <dbReference type="Proteomes" id="UP000315295"/>
    </source>
</evidence>
<evidence type="ECO:0000256" key="1">
    <source>
        <dbReference type="SAM" id="MobiDB-lite"/>
    </source>
</evidence>
<comment type="caution">
    <text evidence="2">The sequence shown here is derived from an EMBL/GenBank/DDBJ whole genome shotgun (WGS) entry which is preliminary data.</text>
</comment>
<dbReference type="Proteomes" id="UP000315295">
    <property type="component" value="Unassembled WGS sequence"/>
</dbReference>
<evidence type="ECO:0000313" key="2">
    <source>
        <dbReference type="EMBL" id="TQD93828.1"/>
    </source>
</evidence>
<dbReference type="EMBL" id="VIEB01000356">
    <property type="protein sequence ID" value="TQD93828.1"/>
    <property type="molecule type" value="Genomic_DNA"/>
</dbReference>
<keyword evidence="3" id="KW-1185">Reference proteome</keyword>
<reference evidence="2 3" key="1">
    <citation type="journal article" date="2019" name="G3 (Bethesda)">
        <title>Sequencing of a Wild Apple (Malus baccata) Genome Unravels the Differences Between Cultivated and Wild Apple Species Regarding Disease Resistance and Cold Tolerance.</title>
        <authorList>
            <person name="Chen X."/>
        </authorList>
    </citation>
    <scope>NUCLEOTIDE SEQUENCE [LARGE SCALE GENOMIC DNA]</scope>
    <source>
        <strain evidence="3">cv. Shandingzi</strain>
        <tissue evidence="2">Leaves</tissue>
    </source>
</reference>
<dbReference type="AlphaFoldDB" id="A0A540M555"/>
<gene>
    <name evidence="2" type="ORF">C1H46_020516</name>
</gene>
<name>A0A540M555_MALBA</name>
<organism evidence="2 3">
    <name type="scientific">Malus baccata</name>
    <name type="common">Siberian crab apple</name>
    <name type="synonym">Pyrus baccata</name>
    <dbReference type="NCBI Taxonomy" id="106549"/>
    <lineage>
        <taxon>Eukaryota</taxon>
        <taxon>Viridiplantae</taxon>
        <taxon>Streptophyta</taxon>
        <taxon>Embryophyta</taxon>
        <taxon>Tracheophyta</taxon>
        <taxon>Spermatophyta</taxon>
        <taxon>Magnoliopsida</taxon>
        <taxon>eudicotyledons</taxon>
        <taxon>Gunneridae</taxon>
        <taxon>Pentapetalae</taxon>
        <taxon>rosids</taxon>
        <taxon>fabids</taxon>
        <taxon>Rosales</taxon>
        <taxon>Rosaceae</taxon>
        <taxon>Amygdaloideae</taxon>
        <taxon>Maleae</taxon>
        <taxon>Malus</taxon>
    </lineage>
</organism>
<proteinExistence type="predicted"/>
<feature type="region of interest" description="Disordered" evidence="1">
    <location>
        <begin position="119"/>
        <end position="147"/>
    </location>
</feature>